<dbReference type="RefSeq" id="WP_223019960.1">
    <property type="nucleotide sequence ID" value="NZ_CP078143.1"/>
</dbReference>
<sequence length="74" mass="8099">MVVVFHRYSFAAAQALQGAAGSSFRLVATRVSAIAGFTKSGIHWKRDHLCAIEKNVVPRIESISALDYKTHIAK</sequence>
<organism evidence="1 2">
    <name type="scientific">Nitratireductor kimnyeongensis</name>
    <dbReference type="NCBI Taxonomy" id="430679"/>
    <lineage>
        <taxon>Bacteria</taxon>
        <taxon>Pseudomonadati</taxon>
        <taxon>Pseudomonadota</taxon>
        <taxon>Alphaproteobacteria</taxon>
        <taxon>Hyphomicrobiales</taxon>
        <taxon>Phyllobacteriaceae</taxon>
        <taxon>Nitratireductor</taxon>
    </lineage>
</organism>
<evidence type="ECO:0000313" key="2">
    <source>
        <dbReference type="Proteomes" id="UP001596107"/>
    </source>
</evidence>
<gene>
    <name evidence="1" type="ORF">ACFPOD_03810</name>
</gene>
<accession>A0ABW0T6G6</accession>
<dbReference type="EMBL" id="JBHSNB010000001">
    <property type="protein sequence ID" value="MFC5584226.1"/>
    <property type="molecule type" value="Genomic_DNA"/>
</dbReference>
<proteinExistence type="predicted"/>
<keyword evidence="2" id="KW-1185">Reference proteome</keyword>
<reference evidence="2" key="1">
    <citation type="journal article" date="2019" name="Int. J. Syst. Evol. Microbiol.">
        <title>The Global Catalogue of Microorganisms (GCM) 10K type strain sequencing project: providing services to taxonomists for standard genome sequencing and annotation.</title>
        <authorList>
            <consortium name="The Broad Institute Genomics Platform"/>
            <consortium name="The Broad Institute Genome Sequencing Center for Infectious Disease"/>
            <person name="Wu L."/>
            <person name="Ma J."/>
        </authorList>
    </citation>
    <scope>NUCLEOTIDE SEQUENCE [LARGE SCALE GENOMIC DNA]</scope>
    <source>
        <strain evidence="2">JCM 3366</strain>
    </source>
</reference>
<name>A0ABW0T6G6_9HYPH</name>
<protein>
    <submittedName>
        <fullName evidence="1">Uncharacterized protein</fullName>
    </submittedName>
</protein>
<evidence type="ECO:0000313" key="1">
    <source>
        <dbReference type="EMBL" id="MFC5584226.1"/>
    </source>
</evidence>
<dbReference type="Proteomes" id="UP001596107">
    <property type="component" value="Unassembled WGS sequence"/>
</dbReference>
<comment type="caution">
    <text evidence="1">The sequence shown here is derived from an EMBL/GenBank/DDBJ whole genome shotgun (WGS) entry which is preliminary data.</text>
</comment>